<comment type="caution">
    <text evidence="2">The sequence shown here is derived from an EMBL/GenBank/DDBJ whole genome shotgun (WGS) entry which is preliminary data.</text>
</comment>
<dbReference type="AlphaFoldDB" id="A0AAV9SDC2"/>
<feature type="region of interest" description="Disordered" evidence="1">
    <location>
        <begin position="1"/>
        <end position="278"/>
    </location>
</feature>
<evidence type="ECO:0000256" key="1">
    <source>
        <dbReference type="SAM" id="MobiDB-lite"/>
    </source>
</evidence>
<reference evidence="2 3" key="1">
    <citation type="submission" date="2021-06" db="EMBL/GenBank/DDBJ databases">
        <authorList>
            <person name="Palmer J.M."/>
        </authorList>
    </citation>
    <scope>NUCLEOTIDE SEQUENCE [LARGE SCALE GENOMIC DNA]</scope>
    <source>
        <strain evidence="2 3">MEX-2019</strain>
        <tissue evidence="2">Muscle</tissue>
    </source>
</reference>
<feature type="compositionally biased region" description="Basic residues" evidence="1">
    <location>
        <begin position="169"/>
        <end position="181"/>
    </location>
</feature>
<feature type="compositionally biased region" description="Basic and acidic residues" evidence="1">
    <location>
        <begin position="255"/>
        <end position="278"/>
    </location>
</feature>
<accession>A0AAV9SDC2</accession>
<protein>
    <submittedName>
        <fullName evidence="2">Uncharacterized protein</fullName>
    </submittedName>
</protein>
<sequence>MHAPQTIKTRPPVQPDSQADSAMHHPAHHRDQGKDTSLTNRRAAKKGHSMHSKEAANATTTPHILPYIGRGMAETTNPKHTQPTRNHPADKQTPPQHKAERPDATAKPSDARPAIRNMEARAARNRTTTPTPRHAKQRSTVCSNEHPKRNPCTKPQCKCAPTSPPKTKPNAKVHRREKKTHSIQIPPPGLKTCLDPCLPGSSTARKTHMRSRKRQRAHRAKPNHQRSKKTSPPGDSAPASPPAKHVTPTTPLPETENRDRSGMDLDKERRIQPEPIRS</sequence>
<organism evidence="2 3">
    <name type="scientific">Crenichthys baileyi</name>
    <name type="common">White River springfish</name>
    <dbReference type="NCBI Taxonomy" id="28760"/>
    <lineage>
        <taxon>Eukaryota</taxon>
        <taxon>Metazoa</taxon>
        <taxon>Chordata</taxon>
        <taxon>Craniata</taxon>
        <taxon>Vertebrata</taxon>
        <taxon>Euteleostomi</taxon>
        <taxon>Actinopterygii</taxon>
        <taxon>Neopterygii</taxon>
        <taxon>Teleostei</taxon>
        <taxon>Neoteleostei</taxon>
        <taxon>Acanthomorphata</taxon>
        <taxon>Ovalentaria</taxon>
        <taxon>Atherinomorphae</taxon>
        <taxon>Cyprinodontiformes</taxon>
        <taxon>Goodeidae</taxon>
        <taxon>Crenichthys</taxon>
    </lineage>
</organism>
<feature type="compositionally biased region" description="Polar residues" evidence="1">
    <location>
        <begin position="74"/>
        <end position="85"/>
    </location>
</feature>
<name>A0AAV9SDC2_9TELE</name>
<proteinExistence type="predicted"/>
<feature type="compositionally biased region" description="Basic residues" evidence="1">
    <location>
        <begin position="205"/>
        <end position="229"/>
    </location>
</feature>
<dbReference type="EMBL" id="JAHHUM010000598">
    <property type="protein sequence ID" value="KAK5618819.1"/>
    <property type="molecule type" value="Genomic_DNA"/>
</dbReference>
<evidence type="ECO:0000313" key="2">
    <source>
        <dbReference type="EMBL" id="KAK5618819.1"/>
    </source>
</evidence>
<gene>
    <name evidence="2" type="ORF">CRENBAI_010567</name>
</gene>
<keyword evidence="3" id="KW-1185">Reference proteome</keyword>
<dbReference type="Proteomes" id="UP001311232">
    <property type="component" value="Unassembled WGS sequence"/>
</dbReference>
<evidence type="ECO:0000313" key="3">
    <source>
        <dbReference type="Proteomes" id="UP001311232"/>
    </source>
</evidence>